<dbReference type="InterPro" id="IPR012479">
    <property type="entry name" value="SAP30BP"/>
</dbReference>
<feature type="region of interest" description="Disordered" evidence="1">
    <location>
        <begin position="1"/>
        <end position="103"/>
    </location>
</feature>
<dbReference type="PANTHER" id="PTHR13464">
    <property type="entry name" value="TRANSCRIPTIONAL REGULATOR PROTEIN HCNGP"/>
    <property type="match status" value="1"/>
</dbReference>
<feature type="compositionally biased region" description="Low complexity" evidence="1">
    <location>
        <begin position="30"/>
        <end position="40"/>
    </location>
</feature>
<sequence length="300" mass="33492">MQGLVHYSDDSSPEPSTSIAGPSRLRDQVSTASPSTSATPKGKSKPPSGIVLTPNQIAATQRPSKRPRRSPQPTNKTDKATSSTSNQPENLTHTAQSDLPKASRAEVDKIMAEARVKYGSNLERLSEDETLQMMIRPSPINGVEDWGIPPEVDPNEASPQLKAKVENFLRLKYERGEHINTRLLSSSSFANPHIYSKLVEFVSIDERATAFPSSGWLTRRNLESLLPTYGPSALSSAQKAKEEAVRASQAIGTRKEIGFAPAKHKERDEKRRERERERGRDDKREKNGASWDRKRDRDRR</sequence>
<accession>A0A5M6C7T0</accession>
<evidence type="ECO:0000256" key="1">
    <source>
        <dbReference type="SAM" id="MobiDB-lite"/>
    </source>
</evidence>
<protein>
    <submittedName>
        <fullName evidence="2">Uncharacterized protein</fullName>
    </submittedName>
</protein>
<feature type="compositionally biased region" description="Polar residues" evidence="1">
    <location>
        <begin position="80"/>
        <end position="97"/>
    </location>
</feature>
<proteinExistence type="predicted"/>
<evidence type="ECO:0000313" key="2">
    <source>
        <dbReference type="EMBL" id="WWD20950.1"/>
    </source>
</evidence>
<dbReference type="EMBL" id="CP144060">
    <property type="protein sequence ID" value="WWD20950.1"/>
    <property type="molecule type" value="Genomic_DNA"/>
</dbReference>
<dbReference type="GO" id="GO:0006355">
    <property type="term" value="P:regulation of DNA-templated transcription"/>
    <property type="evidence" value="ECO:0007669"/>
    <property type="project" value="InterPro"/>
</dbReference>
<dbReference type="GO" id="GO:0005634">
    <property type="term" value="C:nucleus"/>
    <property type="evidence" value="ECO:0007669"/>
    <property type="project" value="TreeGrafter"/>
</dbReference>
<dbReference type="Proteomes" id="UP000322225">
    <property type="component" value="Chromosome 10"/>
</dbReference>
<dbReference type="PANTHER" id="PTHR13464:SF0">
    <property type="entry name" value="SAP30-BINDING PROTEIN"/>
    <property type="match status" value="1"/>
</dbReference>
<dbReference type="KEGG" id="ksn:43587449"/>
<dbReference type="OrthoDB" id="1714508at2759"/>
<dbReference type="AlphaFoldDB" id="A0A5M6C7T0"/>
<gene>
    <name evidence="2" type="ORF">CI109_105428</name>
</gene>
<dbReference type="GeneID" id="43587449"/>
<dbReference type="RefSeq" id="XP_031862187.1">
    <property type="nucleotide sequence ID" value="XM_032003329.1"/>
</dbReference>
<reference evidence="2" key="2">
    <citation type="submission" date="2024-01" db="EMBL/GenBank/DDBJ databases">
        <title>Comparative genomics of Cryptococcus and Kwoniella reveals pathogenesis evolution and contrasting modes of karyotype evolution via chromosome fusion or intercentromeric recombination.</title>
        <authorList>
            <person name="Coelho M.A."/>
            <person name="David-Palma M."/>
            <person name="Shea T."/>
            <person name="Bowers K."/>
            <person name="McGinley-Smith S."/>
            <person name="Mohammad A.W."/>
            <person name="Gnirke A."/>
            <person name="Yurkov A.M."/>
            <person name="Nowrousian M."/>
            <person name="Sun S."/>
            <person name="Cuomo C.A."/>
            <person name="Heitman J."/>
        </authorList>
    </citation>
    <scope>NUCLEOTIDE SEQUENCE</scope>
    <source>
        <strain evidence="2">CBS 12478</strain>
    </source>
</reference>
<feature type="compositionally biased region" description="Basic and acidic residues" evidence="1">
    <location>
        <begin position="253"/>
        <end position="300"/>
    </location>
</feature>
<name>A0A5M6C7T0_9TREE</name>
<dbReference type="Pfam" id="PF07818">
    <property type="entry name" value="HCNGP"/>
    <property type="match status" value="1"/>
</dbReference>
<reference evidence="2" key="1">
    <citation type="submission" date="2017-08" db="EMBL/GenBank/DDBJ databases">
        <authorList>
            <person name="Cuomo C."/>
            <person name="Billmyre B."/>
            <person name="Heitman J."/>
        </authorList>
    </citation>
    <scope>NUCLEOTIDE SEQUENCE</scope>
    <source>
        <strain evidence="2">CBS 12478</strain>
    </source>
</reference>
<keyword evidence="3" id="KW-1185">Reference proteome</keyword>
<organism evidence="2 3">
    <name type="scientific">Kwoniella shandongensis</name>
    <dbReference type="NCBI Taxonomy" id="1734106"/>
    <lineage>
        <taxon>Eukaryota</taxon>
        <taxon>Fungi</taxon>
        <taxon>Dikarya</taxon>
        <taxon>Basidiomycota</taxon>
        <taxon>Agaricomycotina</taxon>
        <taxon>Tremellomycetes</taxon>
        <taxon>Tremellales</taxon>
        <taxon>Cryptococcaceae</taxon>
        <taxon>Kwoniella</taxon>
    </lineage>
</organism>
<evidence type="ECO:0000313" key="3">
    <source>
        <dbReference type="Proteomes" id="UP000322225"/>
    </source>
</evidence>
<feature type="region of interest" description="Disordered" evidence="1">
    <location>
        <begin position="240"/>
        <end position="300"/>
    </location>
</feature>